<dbReference type="GO" id="GO:0051287">
    <property type="term" value="F:NAD binding"/>
    <property type="evidence" value="ECO:0007669"/>
    <property type="project" value="InterPro"/>
</dbReference>
<keyword evidence="2" id="KW-0520">NAD</keyword>
<name>A0A423WBF5_CYTCH</name>
<dbReference type="SUPFAM" id="SSF51735">
    <property type="entry name" value="NAD(P)-binding Rossmann-fold domains"/>
    <property type="match status" value="1"/>
</dbReference>
<gene>
    <name evidence="6" type="ORF">VSDG_03362</name>
</gene>
<dbReference type="PANTHER" id="PTHR43333:SF1">
    <property type="entry name" value="D-ISOMER SPECIFIC 2-HYDROXYACID DEHYDROGENASE NAD-BINDING DOMAIN-CONTAINING PROTEIN"/>
    <property type="match status" value="1"/>
</dbReference>
<dbReference type="Gene3D" id="3.40.50.720">
    <property type="entry name" value="NAD(P)-binding Rossmann-like Domain"/>
    <property type="match status" value="2"/>
</dbReference>
<dbReference type="InterPro" id="IPR006139">
    <property type="entry name" value="D-isomer_2_OHA_DH_cat_dom"/>
</dbReference>
<protein>
    <recommendedName>
        <fullName evidence="8">D-isomer specific 2-hydroxyacid dehydrogenase NAD-binding domain-containing protein</fullName>
    </recommendedName>
</protein>
<dbReference type="SUPFAM" id="SSF52283">
    <property type="entry name" value="Formate/glycerate dehydrogenase catalytic domain-like"/>
    <property type="match status" value="1"/>
</dbReference>
<evidence type="ECO:0000259" key="5">
    <source>
        <dbReference type="Pfam" id="PF02826"/>
    </source>
</evidence>
<organism evidence="6 7">
    <name type="scientific">Cytospora chrysosperma</name>
    <name type="common">Cytospora canker fungus</name>
    <name type="synonym">Sphaeria chrysosperma</name>
    <dbReference type="NCBI Taxonomy" id="252740"/>
    <lineage>
        <taxon>Eukaryota</taxon>
        <taxon>Fungi</taxon>
        <taxon>Dikarya</taxon>
        <taxon>Ascomycota</taxon>
        <taxon>Pezizomycotina</taxon>
        <taxon>Sordariomycetes</taxon>
        <taxon>Sordariomycetidae</taxon>
        <taxon>Diaporthales</taxon>
        <taxon>Cytosporaceae</taxon>
        <taxon>Cytospora</taxon>
    </lineage>
</organism>
<dbReference type="GO" id="GO:0016616">
    <property type="term" value="F:oxidoreductase activity, acting on the CH-OH group of donors, NAD or NADP as acceptor"/>
    <property type="evidence" value="ECO:0007669"/>
    <property type="project" value="InterPro"/>
</dbReference>
<evidence type="ECO:0000256" key="3">
    <source>
        <dbReference type="RuleBase" id="RU003719"/>
    </source>
</evidence>
<dbReference type="Proteomes" id="UP000284375">
    <property type="component" value="Unassembled WGS sequence"/>
</dbReference>
<dbReference type="AlphaFoldDB" id="A0A423WBF5"/>
<evidence type="ECO:0008006" key="8">
    <source>
        <dbReference type="Google" id="ProtNLM"/>
    </source>
</evidence>
<evidence type="ECO:0000256" key="2">
    <source>
        <dbReference type="ARBA" id="ARBA00023027"/>
    </source>
</evidence>
<accession>A0A423WBF5</accession>
<reference evidence="6 7" key="1">
    <citation type="submission" date="2015-09" db="EMBL/GenBank/DDBJ databases">
        <title>Host preference determinants of Valsa canker pathogens revealed by comparative genomics.</title>
        <authorList>
            <person name="Yin Z."/>
            <person name="Huang L."/>
        </authorList>
    </citation>
    <scope>NUCLEOTIDE SEQUENCE [LARGE SCALE GENOMIC DNA]</scope>
    <source>
        <strain evidence="6 7">YSFL</strain>
    </source>
</reference>
<dbReference type="STRING" id="252740.A0A423WBF5"/>
<feature type="domain" description="D-isomer specific 2-hydroxyacid dehydrogenase NAD-binding" evidence="5">
    <location>
        <begin position="108"/>
        <end position="291"/>
    </location>
</feature>
<dbReference type="InterPro" id="IPR006140">
    <property type="entry name" value="D-isomer_DH_NAD-bd"/>
</dbReference>
<comment type="similarity">
    <text evidence="3">Belongs to the D-isomer specific 2-hydroxyacid dehydrogenase family.</text>
</comment>
<dbReference type="CDD" id="cd12160">
    <property type="entry name" value="2-Hacid_dh_3"/>
    <property type="match status" value="1"/>
</dbReference>
<evidence type="ECO:0000256" key="1">
    <source>
        <dbReference type="ARBA" id="ARBA00023002"/>
    </source>
</evidence>
<keyword evidence="1 3" id="KW-0560">Oxidoreductase</keyword>
<dbReference type="Pfam" id="PF02826">
    <property type="entry name" value="2-Hacid_dh_C"/>
    <property type="match status" value="1"/>
</dbReference>
<evidence type="ECO:0000259" key="4">
    <source>
        <dbReference type="Pfam" id="PF00389"/>
    </source>
</evidence>
<comment type="caution">
    <text evidence="6">The sequence shown here is derived from an EMBL/GenBank/DDBJ whole genome shotgun (WGS) entry which is preliminary data.</text>
</comment>
<dbReference type="Pfam" id="PF00389">
    <property type="entry name" value="2-Hacid_dh"/>
    <property type="match status" value="1"/>
</dbReference>
<feature type="domain" description="D-isomer specific 2-hydroxyacid dehydrogenase catalytic" evidence="4">
    <location>
        <begin position="26"/>
        <end position="319"/>
    </location>
</feature>
<dbReference type="OrthoDB" id="298012at2759"/>
<dbReference type="EMBL" id="LJZO01000008">
    <property type="protein sequence ID" value="ROW00704.1"/>
    <property type="molecule type" value="Genomic_DNA"/>
</dbReference>
<evidence type="ECO:0000313" key="6">
    <source>
        <dbReference type="EMBL" id="ROW00704.1"/>
    </source>
</evidence>
<dbReference type="InterPro" id="IPR036291">
    <property type="entry name" value="NAD(P)-bd_dom_sf"/>
</dbReference>
<dbReference type="PANTHER" id="PTHR43333">
    <property type="entry name" value="2-HACID_DH_C DOMAIN-CONTAINING PROTEIN"/>
    <property type="match status" value="1"/>
</dbReference>
<proteinExistence type="inferred from homology"/>
<evidence type="ECO:0000313" key="7">
    <source>
        <dbReference type="Proteomes" id="UP000284375"/>
    </source>
</evidence>
<sequence length="324" mass="35373">MKLLVPEPKSTNSSLILDIKSIEGFPVTIHHYNVKETIPEDLIDAEFLIVWTNSAANLQDAAKRMKNLKWIQSCAAGPNDVFAAGFDPSITLCTGSGLHDHTVAEHTLGMLLNSARRFYEMRDFQAQSKWPQHLGGPQPDRPKDRFTTLRDANVTIWGFGNIAKKLAPWLVSLGATVKGVARKAGIRDGFEVVGEDQIADVFKTTDALVMILPGDESTKHVLNKEKLGLLPKHAWVVNVGRGTCIDEDALYDALVSKDIGGASLDVFEKEPLPSDSKLWKVENCVISPHAAGGRPQGAEALIAENLRKFLAGQPLKNQIAIPGK</sequence>
<keyword evidence="7" id="KW-1185">Reference proteome</keyword>